<evidence type="ECO:0000313" key="2">
    <source>
        <dbReference type="Proteomes" id="UP000295620"/>
    </source>
</evidence>
<dbReference type="EMBL" id="SNYC01000003">
    <property type="protein sequence ID" value="TDQ12186.1"/>
    <property type="molecule type" value="Genomic_DNA"/>
</dbReference>
<sequence length="45" mass="5281">MKSYCIGLGIGLNMFFAEYLTVYPPAEEKPKYVNQYSKKRKAFQK</sequence>
<organism evidence="1 2">
    <name type="scientific">Pedobacter metabolipauper</name>
    <dbReference type="NCBI Taxonomy" id="425513"/>
    <lineage>
        <taxon>Bacteria</taxon>
        <taxon>Pseudomonadati</taxon>
        <taxon>Bacteroidota</taxon>
        <taxon>Sphingobacteriia</taxon>
        <taxon>Sphingobacteriales</taxon>
        <taxon>Sphingobacteriaceae</taxon>
        <taxon>Pedobacter</taxon>
    </lineage>
</organism>
<accession>A0A4R6T0C8</accession>
<dbReference type="Proteomes" id="UP000295620">
    <property type="component" value="Unassembled WGS sequence"/>
</dbReference>
<evidence type="ECO:0000313" key="1">
    <source>
        <dbReference type="EMBL" id="TDQ12186.1"/>
    </source>
</evidence>
<keyword evidence="2" id="KW-1185">Reference proteome</keyword>
<dbReference type="RefSeq" id="WP_166664837.1">
    <property type="nucleotide sequence ID" value="NZ_SNYC01000003.1"/>
</dbReference>
<protein>
    <submittedName>
        <fullName evidence="1">Uncharacterized protein</fullName>
    </submittedName>
</protein>
<reference evidence="1 2" key="1">
    <citation type="submission" date="2019-03" db="EMBL/GenBank/DDBJ databases">
        <title>Genomic Encyclopedia of Archaeal and Bacterial Type Strains, Phase II (KMG-II): from individual species to whole genera.</title>
        <authorList>
            <person name="Goeker M."/>
        </authorList>
    </citation>
    <scope>NUCLEOTIDE SEQUENCE [LARGE SCALE GENOMIC DNA]</scope>
    <source>
        <strain evidence="1 2">DSM 19035</strain>
    </source>
</reference>
<name>A0A4R6T0C8_9SPHI</name>
<comment type="caution">
    <text evidence="1">The sequence shown here is derived from an EMBL/GenBank/DDBJ whole genome shotgun (WGS) entry which is preliminary data.</text>
</comment>
<dbReference type="AlphaFoldDB" id="A0A4R6T0C8"/>
<proteinExistence type="predicted"/>
<gene>
    <name evidence="1" type="ORF">ATK78_1320</name>
</gene>